<feature type="transmembrane region" description="Helical" evidence="1">
    <location>
        <begin position="319"/>
        <end position="341"/>
    </location>
</feature>
<reference evidence="2 3" key="1">
    <citation type="submission" date="2018-06" db="EMBL/GenBank/DDBJ databases">
        <title>Genomic Encyclopedia of Archaeal and Bacterial Type Strains, Phase II (KMG-II): from individual species to whole genera.</title>
        <authorList>
            <person name="Goeker M."/>
        </authorList>
    </citation>
    <scope>NUCLEOTIDE SEQUENCE [LARGE SCALE GENOMIC DNA]</scope>
    <source>
        <strain evidence="2 3">DSM 29821</strain>
    </source>
</reference>
<comment type="caution">
    <text evidence="2">The sequence shown here is derived from an EMBL/GenBank/DDBJ whole genome shotgun (WGS) entry which is preliminary data.</text>
</comment>
<dbReference type="RefSeq" id="WP_111595523.1">
    <property type="nucleotide sequence ID" value="NZ_QLMA01000014.1"/>
</dbReference>
<sequence>MFSNLAIDVALGLIFIYLLYSLFVTILQEMIARAFGLRARILSKALRRMLDEDTHADDLGKFGKFTFFTWFYEKGWSIVHYFNPFADAPILKKFYNSPSIHYLGENTAASRPAYISPVIFSQTIVHLLRTSTTARTSDTETIAAALEENSLHLGTHTVSHIRNLFADAGQDIPQFRVQLEAWFNETMSRASSWYRKHCQTWLLIIGFFVAGVFNVDTIAIARILMKDKTVRQEMVQLASSRSDAFYPRMDTLQQHNLVYKDSAFLRKDTSLKAFVADTAVVAVYGMLRNDAAEARNVLGIHRDFAVGRLGLSHPLQANIWLVLAGWFMTAMAISLGAPFWFDLLGKVVKFRNTPADSK</sequence>
<gene>
    <name evidence="2" type="ORF">CLV59_11433</name>
</gene>
<dbReference type="Proteomes" id="UP000249819">
    <property type="component" value="Unassembled WGS sequence"/>
</dbReference>
<protein>
    <submittedName>
        <fullName evidence="2">Uncharacterized protein</fullName>
    </submittedName>
</protein>
<dbReference type="OrthoDB" id="6286374at2"/>
<evidence type="ECO:0000256" key="1">
    <source>
        <dbReference type="SAM" id="Phobius"/>
    </source>
</evidence>
<proteinExistence type="predicted"/>
<dbReference type="EMBL" id="QLMA01000014">
    <property type="protein sequence ID" value="RAJ72830.1"/>
    <property type="molecule type" value="Genomic_DNA"/>
</dbReference>
<evidence type="ECO:0000313" key="2">
    <source>
        <dbReference type="EMBL" id="RAJ72830.1"/>
    </source>
</evidence>
<accession>A0A327VJH3</accession>
<organism evidence="2 3">
    <name type="scientific">Chitinophaga dinghuensis</name>
    <dbReference type="NCBI Taxonomy" id="1539050"/>
    <lineage>
        <taxon>Bacteria</taxon>
        <taxon>Pseudomonadati</taxon>
        <taxon>Bacteroidota</taxon>
        <taxon>Chitinophagia</taxon>
        <taxon>Chitinophagales</taxon>
        <taxon>Chitinophagaceae</taxon>
        <taxon>Chitinophaga</taxon>
    </lineage>
</organism>
<keyword evidence="3" id="KW-1185">Reference proteome</keyword>
<keyword evidence="1" id="KW-0812">Transmembrane</keyword>
<keyword evidence="1" id="KW-0472">Membrane</keyword>
<keyword evidence="1" id="KW-1133">Transmembrane helix</keyword>
<evidence type="ECO:0000313" key="3">
    <source>
        <dbReference type="Proteomes" id="UP000249819"/>
    </source>
</evidence>
<feature type="transmembrane region" description="Helical" evidence="1">
    <location>
        <begin position="6"/>
        <end position="27"/>
    </location>
</feature>
<dbReference type="AlphaFoldDB" id="A0A327VJH3"/>
<feature type="transmembrane region" description="Helical" evidence="1">
    <location>
        <begin position="201"/>
        <end position="225"/>
    </location>
</feature>
<name>A0A327VJH3_9BACT</name>